<evidence type="ECO:0000313" key="3">
    <source>
        <dbReference type="EMBL" id="MBY12628.1"/>
    </source>
</evidence>
<proteinExistence type="predicted"/>
<dbReference type="EMBL" id="GGMR01000009">
    <property type="protein sequence ID" value="MBY12628.1"/>
    <property type="molecule type" value="Transcribed_RNA"/>
</dbReference>
<organism evidence="3">
    <name type="scientific">Schizaphis graminum</name>
    <name type="common">Green bug aphid</name>
    <dbReference type="NCBI Taxonomy" id="13262"/>
    <lineage>
        <taxon>Eukaryota</taxon>
        <taxon>Metazoa</taxon>
        <taxon>Ecdysozoa</taxon>
        <taxon>Arthropoda</taxon>
        <taxon>Hexapoda</taxon>
        <taxon>Insecta</taxon>
        <taxon>Pterygota</taxon>
        <taxon>Neoptera</taxon>
        <taxon>Paraneoptera</taxon>
        <taxon>Hemiptera</taxon>
        <taxon>Sternorrhyncha</taxon>
        <taxon>Aphidomorpha</taxon>
        <taxon>Aphidoidea</taxon>
        <taxon>Aphididae</taxon>
        <taxon>Aphidini</taxon>
        <taxon>Schizaphis</taxon>
    </lineage>
</organism>
<evidence type="ECO:0000256" key="2">
    <source>
        <dbReference type="SAM" id="Phobius"/>
    </source>
</evidence>
<evidence type="ECO:0000256" key="1">
    <source>
        <dbReference type="ARBA" id="ARBA00022729"/>
    </source>
</evidence>
<protein>
    <submittedName>
        <fullName evidence="3">Uncharacterized protein</fullName>
    </submittedName>
</protein>
<keyword evidence="2" id="KW-1133">Transmembrane helix</keyword>
<name>A0A2S2N6E2_SCHGA</name>
<accession>A0A2S2N6E2</accession>
<keyword evidence="2" id="KW-0812">Transmembrane</keyword>
<keyword evidence="1" id="KW-0732">Signal</keyword>
<dbReference type="Gene3D" id="2.70.220.10">
    <property type="entry name" value="Ganglioside GM2 activator"/>
    <property type="match status" value="1"/>
</dbReference>
<gene>
    <name evidence="3" type="ORF">g.39544</name>
</gene>
<sequence length="190" mass="22621">MLKMLITAFYFIFIGAHIINVMSFNPLLTYTIRFKKYDVKPNITVDYYSIDQYKDIQYINGKITINSKELINKVIATFYRCDQEGINCEYFQSWTLTGICNKLKQKNQVWSRWYDSFDPPIYCPIDKVHYKIINGTFDIGPILLWYPLATDYQWRVIQDVYADDIFVGSYTMEISIFGYRKKIKSIFTDN</sequence>
<reference evidence="3" key="1">
    <citation type="submission" date="2018-04" db="EMBL/GenBank/DDBJ databases">
        <title>Transcriptome of Schizaphis graminum biotype I.</title>
        <authorList>
            <person name="Scully E.D."/>
            <person name="Geib S.M."/>
            <person name="Palmer N.A."/>
            <person name="Koch K."/>
            <person name="Bradshaw J."/>
            <person name="Heng-Moss T."/>
            <person name="Sarath G."/>
        </authorList>
    </citation>
    <scope>NUCLEOTIDE SEQUENCE</scope>
</reference>
<dbReference type="AlphaFoldDB" id="A0A2S2N6E2"/>
<dbReference type="InterPro" id="IPR036846">
    <property type="entry name" value="GM2-AP_sf"/>
</dbReference>
<feature type="transmembrane region" description="Helical" evidence="2">
    <location>
        <begin position="6"/>
        <end position="28"/>
    </location>
</feature>
<keyword evidence="2" id="KW-0472">Membrane</keyword>